<evidence type="ECO:0000256" key="1">
    <source>
        <dbReference type="SAM" id="Phobius"/>
    </source>
</evidence>
<keyword evidence="1" id="KW-0472">Membrane</keyword>
<protein>
    <submittedName>
        <fullName evidence="2">YIEGIA protein</fullName>
    </submittedName>
</protein>
<dbReference type="OrthoDB" id="1846546at2"/>
<proteinExistence type="predicted"/>
<keyword evidence="1" id="KW-0812">Transmembrane</keyword>
<dbReference type="Pfam" id="PF14045">
    <property type="entry name" value="YIEGIA"/>
    <property type="match status" value="1"/>
</dbReference>
<organism evidence="2 3">
    <name type="scientific">Tepidibacillus decaturensis</name>
    <dbReference type="NCBI Taxonomy" id="1413211"/>
    <lineage>
        <taxon>Bacteria</taxon>
        <taxon>Bacillati</taxon>
        <taxon>Bacillota</taxon>
        <taxon>Bacilli</taxon>
        <taxon>Bacillales</taxon>
        <taxon>Bacillaceae</taxon>
        <taxon>Tepidibacillus</taxon>
    </lineage>
</organism>
<dbReference type="AlphaFoldDB" id="A0A135L1N3"/>
<dbReference type="STRING" id="1413211.U473_01920"/>
<evidence type="ECO:0000313" key="2">
    <source>
        <dbReference type="EMBL" id="KXG42921.1"/>
    </source>
</evidence>
<gene>
    <name evidence="2" type="ORF">U473_01920</name>
</gene>
<dbReference type="InterPro" id="IPR025918">
    <property type="entry name" value="YIEGIA"/>
</dbReference>
<dbReference type="RefSeq" id="WP_068722821.1">
    <property type="nucleotide sequence ID" value="NZ_LSKU01000001.1"/>
</dbReference>
<evidence type="ECO:0000313" key="3">
    <source>
        <dbReference type="Proteomes" id="UP000070352"/>
    </source>
</evidence>
<feature type="transmembrane region" description="Helical" evidence="1">
    <location>
        <begin position="114"/>
        <end position="132"/>
    </location>
</feature>
<dbReference type="Proteomes" id="UP000070352">
    <property type="component" value="Unassembled WGS sequence"/>
</dbReference>
<comment type="caution">
    <text evidence="2">The sequence shown here is derived from an EMBL/GenBank/DDBJ whole genome shotgun (WGS) entry which is preliminary data.</text>
</comment>
<feature type="transmembrane region" description="Helical" evidence="1">
    <location>
        <begin position="39"/>
        <end position="61"/>
    </location>
</feature>
<feature type="transmembrane region" description="Helical" evidence="1">
    <location>
        <begin position="7"/>
        <end position="24"/>
    </location>
</feature>
<accession>A0A135L1N3</accession>
<keyword evidence="3" id="KW-1185">Reference proteome</keyword>
<dbReference type="EMBL" id="LSKU01000001">
    <property type="protein sequence ID" value="KXG42921.1"/>
    <property type="molecule type" value="Genomic_DNA"/>
</dbReference>
<reference evidence="2 3" key="1">
    <citation type="submission" date="2016-02" db="EMBL/GenBank/DDBJ databases">
        <title>Draft Genome for Tepidibacillus decaturensis nov. sp. Strain Z9, an Anaerobic, Moderately Thermophilic and Heterotrophic Bacterium from Deep Subsurface of the Illinois Basin, USA.</title>
        <authorList>
            <person name="Dong Y."/>
            <person name="Chang J.Y."/>
            <person name="Sanford R."/>
            <person name="Fouke B.W."/>
        </authorList>
    </citation>
    <scope>NUCLEOTIDE SEQUENCE [LARGE SCALE GENOMIC DNA]</scope>
    <source>
        <strain evidence="2 3">Z9</strain>
    </source>
</reference>
<keyword evidence="1" id="KW-1133">Transmembrane helix</keyword>
<sequence length="298" mass="33745">MLETRDLITILTAILIGTISRILMLKEDFRQYPSYPNGYLIHLITGFIAASLGAVAIPALLSKNYVAVTFLVLAIQQFRDIRKMERDSLKDLEETEYTFRGAAYIDGIAKTFEARSYFSLIVSLFTALTMYILPFSYVPKVIGSVIVGFSLIYILKRFSKGKTVGDIAEVKPGKIEIKGSELYVDDIFVSNLLGGDNSRELFQKEGMAVVVYPKKDHFRIALDHFGQRQAMLFEATRAIGLKRYHFTRKDYEKGRIVVTLVPILNDYDKLVEAVIQTPLLETVKKSHSVMNTNLFGEE</sequence>
<name>A0A135L1N3_9BACI</name>